<evidence type="ECO:0000313" key="7">
    <source>
        <dbReference type="EMBL" id="KAJ4450533.1"/>
    </source>
</evidence>
<keyword evidence="3" id="KW-0067">ATP-binding</keyword>
<evidence type="ECO:0000256" key="3">
    <source>
        <dbReference type="ARBA" id="ARBA00022840"/>
    </source>
</evidence>
<dbReference type="PROSITE" id="PS00486">
    <property type="entry name" value="DNA_MISMATCH_REPAIR_2"/>
    <property type="match status" value="1"/>
</dbReference>
<dbReference type="InterPro" id="IPR000432">
    <property type="entry name" value="DNA_mismatch_repair_MutS_C"/>
</dbReference>
<evidence type="ECO:0000256" key="4">
    <source>
        <dbReference type="ARBA" id="ARBA00023125"/>
    </source>
</evidence>
<feature type="region of interest" description="Disordered" evidence="5">
    <location>
        <begin position="317"/>
        <end position="341"/>
    </location>
</feature>
<organism evidence="7 8">
    <name type="scientific">Periplaneta americana</name>
    <name type="common">American cockroach</name>
    <name type="synonym">Blatta americana</name>
    <dbReference type="NCBI Taxonomy" id="6978"/>
    <lineage>
        <taxon>Eukaryota</taxon>
        <taxon>Metazoa</taxon>
        <taxon>Ecdysozoa</taxon>
        <taxon>Arthropoda</taxon>
        <taxon>Hexapoda</taxon>
        <taxon>Insecta</taxon>
        <taxon>Pterygota</taxon>
        <taxon>Neoptera</taxon>
        <taxon>Polyneoptera</taxon>
        <taxon>Dictyoptera</taxon>
        <taxon>Blattodea</taxon>
        <taxon>Blattoidea</taxon>
        <taxon>Blattidae</taxon>
        <taxon>Blattinae</taxon>
        <taxon>Periplaneta</taxon>
    </lineage>
</organism>
<dbReference type="Gene3D" id="3.40.50.300">
    <property type="entry name" value="P-loop containing nucleotide triphosphate hydrolases"/>
    <property type="match status" value="1"/>
</dbReference>
<evidence type="ECO:0000259" key="6">
    <source>
        <dbReference type="PROSITE" id="PS00486"/>
    </source>
</evidence>
<comment type="similarity">
    <text evidence="1">Belongs to the DNA mismatch repair MutS family.</text>
</comment>
<dbReference type="Gene3D" id="1.10.1420.10">
    <property type="match status" value="1"/>
</dbReference>
<evidence type="ECO:0000256" key="5">
    <source>
        <dbReference type="SAM" id="MobiDB-lite"/>
    </source>
</evidence>
<dbReference type="Proteomes" id="UP001148838">
    <property type="component" value="Unassembled WGS sequence"/>
</dbReference>
<proteinExistence type="inferred from homology"/>
<dbReference type="InterPro" id="IPR045076">
    <property type="entry name" value="MutS"/>
</dbReference>
<reference evidence="7 8" key="1">
    <citation type="journal article" date="2022" name="Allergy">
        <title>Genome assembly and annotation of Periplaneta americana reveal a comprehensive cockroach allergen profile.</title>
        <authorList>
            <person name="Wang L."/>
            <person name="Xiong Q."/>
            <person name="Saelim N."/>
            <person name="Wang L."/>
            <person name="Nong W."/>
            <person name="Wan A.T."/>
            <person name="Shi M."/>
            <person name="Liu X."/>
            <person name="Cao Q."/>
            <person name="Hui J.H.L."/>
            <person name="Sookrung N."/>
            <person name="Leung T.F."/>
            <person name="Tungtrongchitr A."/>
            <person name="Tsui S.K.W."/>
        </authorList>
    </citation>
    <scope>NUCLEOTIDE SEQUENCE [LARGE SCALE GENOMIC DNA]</scope>
    <source>
        <strain evidence="7">PWHHKU_190912</strain>
    </source>
</reference>
<evidence type="ECO:0000256" key="2">
    <source>
        <dbReference type="ARBA" id="ARBA00022741"/>
    </source>
</evidence>
<dbReference type="SMART" id="SM00534">
    <property type="entry name" value="MUTSac"/>
    <property type="match status" value="1"/>
</dbReference>
<gene>
    <name evidence="7" type="ORF">ANN_01960</name>
</gene>
<keyword evidence="4" id="KW-0238">DNA-binding</keyword>
<comment type="caution">
    <text evidence="7">The sequence shown here is derived from an EMBL/GenBank/DDBJ whole genome shotgun (WGS) entry which is preliminary data.</text>
</comment>
<keyword evidence="2" id="KW-0547">Nucleotide-binding</keyword>
<dbReference type="EMBL" id="JAJSOF020000003">
    <property type="protein sequence ID" value="KAJ4450533.1"/>
    <property type="molecule type" value="Genomic_DNA"/>
</dbReference>
<evidence type="ECO:0000313" key="8">
    <source>
        <dbReference type="Proteomes" id="UP001148838"/>
    </source>
</evidence>
<name>A0ABQ8TW43_PERAM</name>
<dbReference type="SUPFAM" id="SSF48334">
    <property type="entry name" value="DNA repair protein MutS, domain III"/>
    <property type="match status" value="1"/>
</dbReference>
<feature type="domain" description="DNA mismatch repair proteins mutS family" evidence="6">
    <location>
        <begin position="220"/>
        <end position="236"/>
    </location>
</feature>
<dbReference type="SUPFAM" id="SSF52540">
    <property type="entry name" value="P-loop containing nucleoside triphosphate hydrolases"/>
    <property type="match status" value="1"/>
</dbReference>
<dbReference type="InterPro" id="IPR036187">
    <property type="entry name" value="DNA_mismatch_repair_MutS_sf"/>
</dbReference>
<dbReference type="InterPro" id="IPR027417">
    <property type="entry name" value="P-loop_NTPase"/>
</dbReference>
<dbReference type="PANTHER" id="PTHR11361">
    <property type="entry name" value="DNA MISMATCH REPAIR PROTEIN MUTS FAMILY MEMBER"/>
    <property type="match status" value="1"/>
</dbReference>
<sequence length="341" mass="38281">MTEDIQKVEYCISRIIDFEESEIQNTFIVKLGVDEHLDRQLDDVVGDTIVEISNHESRILLGLVQYIQERISPMQKIIKMASELDCLIALAMVAKENNYTRPTLMEEQVLDITGGRHPLQELCVDSYVPNDILSGDQQSLVKIITGPNASGKSVYLKQVALIAYLAHIGSFVPAESARIGILNHIHTRIQTVESVATNMSAFVVDLKQMLLSLCCSSPRSLIIVDEFGKGTTEIDGLALLTSCLNHFLSRGDKCPHVFASTHFHDVASFLLQSRYLSFHMTKDRVRVCRDLKSEVQNDPNFLKRIVTGDESWCCGYDPESKQASSQWKTPNSPRPKKAREV</sequence>
<accession>A0ABQ8TW43</accession>
<feature type="compositionally biased region" description="Polar residues" evidence="5">
    <location>
        <begin position="321"/>
        <end position="331"/>
    </location>
</feature>
<keyword evidence="8" id="KW-1185">Reference proteome</keyword>
<evidence type="ECO:0000256" key="1">
    <source>
        <dbReference type="ARBA" id="ARBA00006271"/>
    </source>
</evidence>
<dbReference type="PANTHER" id="PTHR11361:SF20">
    <property type="entry name" value="MUTS PROTEIN HOMOLOG 5"/>
    <property type="match status" value="1"/>
</dbReference>
<dbReference type="Pfam" id="PF00488">
    <property type="entry name" value="MutS_V"/>
    <property type="match status" value="1"/>
</dbReference>
<protein>
    <recommendedName>
        <fullName evidence="6">DNA mismatch repair proteins mutS family domain-containing protein</fullName>
    </recommendedName>
</protein>